<organism evidence="8 9">
    <name type="scientific">Crossiella equi</name>
    <dbReference type="NCBI Taxonomy" id="130796"/>
    <lineage>
        <taxon>Bacteria</taxon>
        <taxon>Bacillati</taxon>
        <taxon>Actinomycetota</taxon>
        <taxon>Actinomycetes</taxon>
        <taxon>Pseudonocardiales</taxon>
        <taxon>Pseudonocardiaceae</taxon>
        <taxon>Crossiella</taxon>
    </lineage>
</organism>
<dbReference type="Pfam" id="PF00067">
    <property type="entry name" value="p450"/>
    <property type="match status" value="1"/>
</dbReference>
<dbReference type="PROSITE" id="PS00086">
    <property type="entry name" value="CYTOCHROME_P450"/>
    <property type="match status" value="1"/>
</dbReference>
<gene>
    <name evidence="8" type="ORF">JOF53_007422</name>
</gene>
<keyword evidence="3 7" id="KW-0479">Metal-binding</keyword>
<keyword evidence="5 7" id="KW-0408">Iron</keyword>
<evidence type="ECO:0000313" key="9">
    <source>
        <dbReference type="Proteomes" id="UP001519363"/>
    </source>
</evidence>
<dbReference type="InterPro" id="IPR050196">
    <property type="entry name" value="Cytochrome_P450_Monoox"/>
</dbReference>
<dbReference type="GO" id="GO:0016491">
    <property type="term" value="F:oxidoreductase activity"/>
    <property type="evidence" value="ECO:0007669"/>
    <property type="project" value="UniProtKB-KW"/>
</dbReference>
<dbReference type="EC" id="1.14.15.32" evidence="8"/>
<keyword evidence="2 7" id="KW-0349">Heme</keyword>
<evidence type="ECO:0000256" key="7">
    <source>
        <dbReference type="RuleBase" id="RU000461"/>
    </source>
</evidence>
<accession>A0ABS5APS3</accession>
<dbReference type="RefSeq" id="WP_158103333.1">
    <property type="nucleotide sequence ID" value="NZ_JAGIOO010000001.1"/>
</dbReference>
<evidence type="ECO:0000256" key="2">
    <source>
        <dbReference type="ARBA" id="ARBA00022617"/>
    </source>
</evidence>
<sequence>MANATIVKAPHRLPVLGNVVSLAKGRLAYLETLTPLADIVEIAIGGQPYYLINNGDLLNQVLTADSDSYDKGKLFENVKLFLGNGLMTCAKAEHRRQRRMLQPAFSQTALKQYAEFISETADRHIGGYRDGQVLDLYTELQQMTMKLISKTIFSSEDYDNVSAKVADVLPEFLKGILRQTVMPADFLNKLPFPANRRFQRAQTTIRAAVGDVVTQYLAEGGTDGDLMALLVAARDEHGGELDHELLVDQVLTFLMAGAETTATTMSWFLYAMTTEPALEREIAEEVAEVLQGRPPTIDDLRSLPKLSRALTETLRLYCPVWFQTRRSIAPVTLGGNDFPTGTNFIYSFAAMQRDPRFFPDPLAFNPDRWLNPTHPRTVFIPFGSGSRKCIGDNFAIMSVTLALASFMQHWSFTKEGDAPVKPFAGAVLHPQPLHLRLAARKPAERRAPAATS</sequence>
<dbReference type="InterPro" id="IPR017972">
    <property type="entry name" value="Cyt_P450_CS"/>
</dbReference>
<name>A0ABS5APS3_9PSEU</name>
<dbReference type="InterPro" id="IPR002401">
    <property type="entry name" value="Cyt_P450_E_grp-I"/>
</dbReference>
<evidence type="ECO:0000256" key="3">
    <source>
        <dbReference type="ARBA" id="ARBA00022723"/>
    </source>
</evidence>
<comment type="similarity">
    <text evidence="1 7">Belongs to the cytochrome P450 family.</text>
</comment>
<proteinExistence type="inferred from homology"/>
<reference evidence="8 9" key="1">
    <citation type="submission" date="2021-03" db="EMBL/GenBank/DDBJ databases">
        <title>Sequencing the genomes of 1000 actinobacteria strains.</title>
        <authorList>
            <person name="Klenk H.-P."/>
        </authorList>
    </citation>
    <scope>NUCLEOTIDE SEQUENCE [LARGE SCALE GENOMIC DNA]</scope>
    <source>
        <strain evidence="8 9">DSM 44580</strain>
    </source>
</reference>
<dbReference type="PANTHER" id="PTHR24291:SF50">
    <property type="entry name" value="BIFUNCTIONAL ALBAFLAVENONE MONOOXYGENASE_TERPENE SYNTHASE"/>
    <property type="match status" value="1"/>
</dbReference>
<comment type="caution">
    <text evidence="8">The sequence shown here is derived from an EMBL/GenBank/DDBJ whole genome shotgun (WGS) entry which is preliminary data.</text>
</comment>
<keyword evidence="6 7" id="KW-0503">Monooxygenase</keyword>
<dbReference type="Gene3D" id="1.10.630.10">
    <property type="entry name" value="Cytochrome P450"/>
    <property type="match status" value="1"/>
</dbReference>
<protein>
    <submittedName>
        <fullName evidence="8">Pentalenene oxygenase</fullName>
        <ecNumber evidence="8">1.14.15.32</ecNumber>
    </submittedName>
</protein>
<keyword evidence="4 7" id="KW-0560">Oxidoreductase</keyword>
<dbReference type="InterPro" id="IPR001128">
    <property type="entry name" value="Cyt_P450"/>
</dbReference>
<dbReference type="PRINTS" id="PR00463">
    <property type="entry name" value="EP450I"/>
</dbReference>
<evidence type="ECO:0000256" key="5">
    <source>
        <dbReference type="ARBA" id="ARBA00023004"/>
    </source>
</evidence>
<dbReference type="EMBL" id="JAGIOO010000001">
    <property type="protein sequence ID" value="MBP2478550.1"/>
    <property type="molecule type" value="Genomic_DNA"/>
</dbReference>
<dbReference type="SUPFAM" id="SSF48264">
    <property type="entry name" value="Cytochrome P450"/>
    <property type="match status" value="1"/>
</dbReference>
<evidence type="ECO:0000256" key="4">
    <source>
        <dbReference type="ARBA" id="ARBA00023002"/>
    </source>
</evidence>
<dbReference type="Proteomes" id="UP001519363">
    <property type="component" value="Unassembled WGS sequence"/>
</dbReference>
<dbReference type="PANTHER" id="PTHR24291">
    <property type="entry name" value="CYTOCHROME P450 FAMILY 4"/>
    <property type="match status" value="1"/>
</dbReference>
<evidence type="ECO:0000313" key="8">
    <source>
        <dbReference type="EMBL" id="MBP2478550.1"/>
    </source>
</evidence>
<evidence type="ECO:0000256" key="6">
    <source>
        <dbReference type="ARBA" id="ARBA00023033"/>
    </source>
</evidence>
<evidence type="ECO:0000256" key="1">
    <source>
        <dbReference type="ARBA" id="ARBA00010617"/>
    </source>
</evidence>
<dbReference type="PRINTS" id="PR00385">
    <property type="entry name" value="P450"/>
</dbReference>
<keyword evidence="9" id="KW-1185">Reference proteome</keyword>
<dbReference type="InterPro" id="IPR036396">
    <property type="entry name" value="Cyt_P450_sf"/>
</dbReference>